<dbReference type="AlphaFoldDB" id="A0A5C5ZC67"/>
<keyword evidence="2" id="KW-1185">Reference proteome</keyword>
<gene>
    <name evidence="1" type="ORF">CA13_64910</name>
</gene>
<proteinExistence type="predicted"/>
<organism evidence="1 2">
    <name type="scientific">Novipirellula herctigrandis</name>
    <dbReference type="NCBI Taxonomy" id="2527986"/>
    <lineage>
        <taxon>Bacteria</taxon>
        <taxon>Pseudomonadati</taxon>
        <taxon>Planctomycetota</taxon>
        <taxon>Planctomycetia</taxon>
        <taxon>Pirellulales</taxon>
        <taxon>Pirellulaceae</taxon>
        <taxon>Novipirellula</taxon>
    </lineage>
</organism>
<comment type="caution">
    <text evidence="1">The sequence shown here is derived from an EMBL/GenBank/DDBJ whole genome shotgun (WGS) entry which is preliminary data.</text>
</comment>
<evidence type="ECO:0000313" key="1">
    <source>
        <dbReference type="EMBL" id="TWT85009.1"/>
    </source>
</evidence>
<name>A0A5C5ZC67_9BACT</name>
<accession>A0A5C5ZC67</accession>
<dbReference type="Proteomes" id="UP000315010">
    <property type="component" value="Unassembled WGS sequence"/>
</dbReference>
<sequence>MDCIVAFKPYRIASLNAGQRRKVVWRANDVDCNAGVMKYQKPISSETWRTERYHMKVLAFSVL</sequence>
<evidence type="ECO:0000313" key="2">
    <source>
        <dbReference type="Proteomes" id="UP000315010"/>
    </source>
</evidence>
<protein>
    <submittedName>
        <fullName evidence="1">Uncharacterized protein</fullName>
    </submittedName>
</protein>
<dbReference type="EMBL" id="SJPJ01000001">
    <property type="protein sequence ID" value="TWT85009.1"/>
    <property type="molecule type" value="Genomic_DNA"/>
</dbReference>
<reference evidence="1 2" key="1">
    <citation type="submission" date="2019-02" db="EMBL/GenBank/DDBJ databases">
        <title>Deep-cultivation of Planctomycetes and their phenomic and genomic characterization uncovers novel biology.</title>
        <authorList>
            <person name="Wiegand S."/>
            <person name="Jogler M."/>
            <person name="Boedeker C."/>
            <person name="Pinto D."/>
            <person name="Vollmers J."/>
            <person name="Rivas-Marin E."/>
            <person name="Kohn T."/>
            <person name="Peeters S.H."/>
            <person name="Heuer A."/>
            <person name="Rast P."/>
            <person name="Oberbeckmann S."/>
            <person name="Bunk B."/>
            <person name="Jeske O."/>
            <person name="Meyerdierks A."/>
            <person name="Storesund J.E."/>
            <person name="Kallscheuer N."/>
            <person name="Luecker S."/>
            <person name="Lage O.M."/>
            <person name="Pohl T."/>
            <person name="Merkel B.J."/>
            <person name="Hornburger P."/>
            <person name="Mueller R.-W."/>
            <person name="Bruemmer F."/>
            <person name="Labrenz M."/>
            <person name="Spormann A.M."/>
            <person name="Op Den Camp H."/>
            <person name="Overmann J."/>
            <person name="Amann R."/>
            <person name="Jetten M.S.M."/>
            <person name="Mascher T."/>
            <person name="Medema M.H."/>
            <person name="Devos D.P."/>
            <person name="Kaster A.-K."/>
            <person name="Ovreas L."/>
            <person name="Rohde M."/>
            <person name="Galperin M.Y."/>
            <person name="Jogler C."/>
        </authorList>
    </citation>
    <scope>NUCLEOTIDE SEQUENCE [LARGE SCALE GENOMIC DNA]</scope>
    <source>
        <strain evidence="1 2">CA13</strain>
    </source>
</reference>